<dbReference type="Proteomes" id="UP000784294">
    <property type="component" value="Unassembled WGS sequence"/>
</dbReference>
<evidence type="ECO:0000313" key="2">
    <source>
        <dbReference type="EMBL" id="VEL22973.1"/>
    </source>
</evidence>
<protein>
    <submittedName>
        <fullName evidence="2">Uncharacterized protein</fullName>
    </submittedName>
</protein>
<keyword evidence="3" id="KW-1185">Reference proteome</keyword>
<reference evidence="2" key="1">
    <citation type="submission" date="2018-11" db="EMBL/GenBank/DDBJ databases">
        <authorList>
            <consortium name="Pathogen Informatics"/>
        </authorList>
    </citation>
    <scope>NUCLEOTIDE SEQUENCE</scope>
</reference>
<proteinExistence type="predicted"/>
<feature type="non-terminal residue" evidence="2">
    <location>
        <position position="1"/>
    </location>
</feature>
<dbReference type="EMBL" id="CAAALY010059380">
    <property type="protein sequence ID" value="VEL22973.1"/>
    <property type="molecule type" value="Genomic_DNA"/>
</dbReference>
<dbReference type="PANTHER" id="PTHR13886:SF4">
    <property type="entry name" value="JNK-INTERACTING PROTEIN 3"/>
    <property type="match status" value="1"/>
</dbReference>
<comment type="caution">
    <text evidence="2">The sequence shown here is derived from an EMBL/GenBank/DDBJ whole genome shotgun (WGS) entry which is preliminary data.</text>
</comment>
<organism evidence="2 3">
    <name type="scientific">Protopolystoma xenopodis</name>
    <dbReference type="NCBI Taxonomy" id="117903"/>
    <lineage>
        <taxon>Eukaryota</taxon>
        <taxon>Metazoa</taxon>
        <taxon>Spiralia</taxon>
        <taxon>Lophotrochozoa</taxon>
        <taxon>Platyhelminthes</taxon>
        <taxon>Monogenea</taxon>
        <taxon>Polyopisthocotylea</taxon>
        <taxon>Polystomatidea</taxon>
        <taxon>Polystomatidae</taxon>
        <taxon>Protopolystoma</taxon>
    </lineage>
</organism>
<dbReference type="InterPro" id="IPR039911">
    <property type="entry name" value="JIP3/JIP4"/>
</dbReference>
<dbReference type="OrthoDB" id="10256043at2759"/>
<dbReference type="GO" id="GO:0005737">
    <property type="term" value="C:cytoplasm"/>
    <property type="evidence" value="ECO:0007669"/>
    <property type="project" value="TreeGrafter"/>
</dbReference>
<gene>
    <name evidence="2" type="ORF">PXEA_LOCUS16413</name>
</gene>
<evidence type="ECO:0000256" key="1">
    <source>
        <dbReference type="SAM" id="Coils"/>
    </source>
</evidence>
<dbReference type="GO" id="GO:0016192">
    <property type="term" value="P:vesicle-mediated transport"/>
    <property type="evidence" value="ECO:0007669"/>
    <property type="project" value="TreeGrafter"/>
</dbReference>
<dbReference type="GO" id="GO:0030159">
    <property type="term" value="F:signaling receptor complex adaptor activity"/>
    <property type="evidence" value="ECO:0007669"/>
    <property type="project" value="TreeGrafter"/>
</dbReference>
<dbReference type="GO" id="GO:0005078">
    <property type="term" value="F:MAP-kinase scaffold activity"/>
    <property type="evidence" value="ECO:0007669"/>
    <property type="project" value="InterPro"/>
</dbReference>
<accession>A0A3S5CI07</accession>
<keyword evidence="1" id="KW-0175">Coiled coil</keyword>
<feature type="coiled-coil region" evidence="1">
    <location>
        <begin position="6"/>
        <end position="68"/>
    </location>
</feature>
<evidence type="ECO:0000313" key="3">
    <source>
        <dbReference type="Proteomes" id="UP000784294"/>
    </source>
</evidence>
<sequence length="140" mass="16635">RLLILEDDHSESAKRLEEKFEELESQKRDIEIKHRKAKEHATRLEEKEAELRKELNQIHERYTELLRTHVDHVERYQRSLKNDSIHIQDSNPKNQQSFCLLDPSLPDFESSNRHDLPISDVFVPDYTFSAPITQAGIKLY</sequence>
<dbReference type="PANTHER" id="PTHR13886">
    <property type="entry name" value="JNK/SAPK-ASSOCIATED PROTEIN"/>
    <property type="match status" value="1"/>
</dbReference>
<dbReference type="GO" id="GO:0008432">
    <property type="term" value="F:JUN kinase binding"/>
    <property type="evidence" value="ECO:0007669"/>
    <property type="project" value="TreeGrafter"/>
</dbReference>
<dbReference type="AlphaFoldDB" id="A0A3S5CI07"/>
<name>A0A3S5CI07_9PLAT</name>
<dbReference type="GO" id="GO:0019894">
    <property type="term" value="F:kinesin binding"/>
    <property type="evidence" value="ECO:0007669"/>
    <property type="project" value="TreeGrafter"/>
</dbReference>